<dbReference type="Proteomes" id="UP001652624">
    <property type="component" value="Chromosome 4"/>
</dbReference>
<keyword evidence="1" id="KW-1133">Transmembrane helix</keyword>
<name>A0A1S2ZDX0_ERIEU</name>
<reference evidence="3" key="1">
    <citation type="submission" date="2025-04" db="UniProtKB">
        <authorList>
            <consortium name="RefSeq"/>
        </authorList>
    </citation>
    <scope>IDENTIFICATION</scope>
</reference>
<keyword evidence="1 3" id="KW-0812">Transmembrane</keyword>
<dbReference type="PANTHER" id="PTHR34928:SF2">
    <property type="entry name" value="TRANSMEMBRANE PROTEIN 217"/>
    <property type="match status" value="1"/>
</dbReference>
<organism evidence="2 3">
    <name type="scientific">Erinaceus europaeus</name>
    <name type="common">Western European hedgehog</name>
    <dbReference type="NCBI Taxonomy" id="9365"/>
    <lineage>
        <taxon>Eukaryota</taxon>
        <taxon>Metazoa</taxon>
        <taxon>Chordata</taxon>
        <taxon>Craniata</taxon>
        <taxon>Vertebrata</taxon>
        <taxon>Euteleostomi</taxon>
        <taxon>Mammalia</taxon>
        <taxon>Eutheria</taxon>
        <taxon>Laurasiatheria</taxon>
        <taxon>Eulipotyphla</taxon>
        <taxon>Erinaceidae</taxon>
        <taxon>Erinaceinae</taxon>
        <taxon>Erinaceus</taxon>
    </lineage>
</organism>
<feature type="transmembrane region" description="Helical" evidence="1">
    <location>
        <begin position="124"/>
        <end position="145"/>
    </location>
</feature>
<dbReference type="Pfam" id="PF15049">
    <property type="entry name" value="DUF4534"/>
    <property type="match status" value="1"/>
</dbReference>
<sequence>MKQKRWCGMTAKIGSVLAGFFSLMATKMYLIFEVKYLGKGNATDTPPNGTNSLINQFIALWSLEIVLFQSCVTIVISCFLIYSVYAQIYMGVMLYITWIPLFEVTNIVVQVHTTANCRLNEVRAMRWFGLISRIFFHCFWMFFTIQEAHIIYKLRSKGNIISYRRRISATNEEYSRRLSKINNYHRRCNDQFQSSSHP</sequence>
<dbReference type="PANTHER" id="PTHR34928">
    <property type="entry name" value="TRANSMEMBRANE PROTEIN 217"/>
    <property type="match status" value="1"/>
</dbReference>
<feature type="transmembrane region" description="Helical" evidence="1">
    <location>
        <begin position="92"/>
        <end position="112"/>
    </location>
</feature>
<keyword evidence="2" id="KW-1185">Reference proteome</keyword>
<gene>
    <name evidence="3" type="primary">LOC103108852</name>
    <name evidence="4" type="synonym">TMEM217</name>
</gene>
<keyword evidence="1" id="KW-0472">Membrane</keyword>
<feature type="transmembrane region" description="Helical" evidence="1">
    <location>
        <begin position="12"/>
        <end position="32"/>
    </location>
</feature>
<evidence type="ECO:0000313" key="2">
    <source>
        <dbReference type="Proteomes" id="UP001652624"/>
    </source>
</evidence>
<proteinExistence type="predicted"/>
<dbReference type="eggNOG" id="ENOG502S81N">
    <property type="taxonomic scope" value="Eukaryota"/>
</dbReference>
<feature type="transmembrane region" description="Helical" evidence="1">
    <location>
        <begin position="58"/>
        <end position="85"/>
    </location>
</feature>
<evidence type="ECO:0000313" key="3">
    <source>
        <dbReference type="RefSeq" id="XP_007517894.1"/>
    </source>
</evidence>
<dbReference type="RefSeq" id="XP_007517894.1">
    <property type="nucleotide sequence ID" value="XM_007517832.1"/>
</dbReference>
<dbReference type="InterPro" id="IPR027862">
    <property type="entry name" value="DUF4534"/>
</dbReference>
<evidence type="ECO:0000313" key="4">
    <source>
        <dbReference type="RefSeq" id="XP_060045716.1"/>
    </source>
</evidence>
<dbReference type="GeneID" id="103108852"/>
<dbReference type="RefSeq" id="XP_060045716.1">
    <property type="nucleotide sequence ID" value="XM_060189733.1"/>
</dbReference>
<accession>A0A1S2ZDX0</accession>
<protein>
    <submittedName>
        <fullName evidence="3 4">Transmembrane protein 217</fullName>
    </submittedName>
</protein>
<dbReference type="AlphaFoldDB" id="A0A1S2ZDX0"/>
<dbReference type="OrthoDB" id="8878550at2759"/>
<evidence type="ECO:0000256" key="1">
    <source>
        <dbReference type="SAM" id="Phobius"/>
    </source>
</evidence>
<dbReference type="InParanoid" id="A0A1S2ZDX0"/>